<organism evidence="1">
    <name type="scientific">Fervidobacterium thailandense</name>
    <dbReference type="NCBI Taxonomy" id="1008305"/>
    <lineage>
        <taxon>Bacteria</taxon>
        <taxon>Thermotogati</taxon>
        <taxon>Thermotogota</taxon>
        <taxon>Thermotogae</taxon>
        <taxon>Thermotogales</taxon>
        <taxon>Fervidobacteriaceae</taxon>
        <taxon>Fervidobacterium</taxon>
    </lineage>
</organism>
<evidence type="ECO:0000313" key="1">
    <source>
        <dbReference type="EMBL" id="HGU39892.1"/>
    </source>
</evidence>
<comment type="caution">
    <text evidence="1">The sequence shown here is derived from an EMBL/GenBank/DDBJ whole genome shotgun (WGS) entry which is preliminary data.</text>
</comment>
<dbReference type="EMBL" id="DSZY01000006">
    <property type="protein sequence ID" value="HGU39892.1"/>
    <property type="molecule type" value="Genomic_DNA"/>
</dbReference>
<dbReference type="SUPFAM" id="SSF50998">
    <property type="entry name" value="Quinoprotein alcohol dehydrogenase-like"/>
    <property type="match status" value="1"/>
</dbReference>
<dbReference type="InterPro" id="IPR011047">
    <property type="entry name" value="Quinoprotein_ADH-like_sf"/>
</dbReference>
<sequence>MSKMVSIFFITVLFISSFAGVLHFEHADVVYPEGYFDIAVLVGNVFETIRKPIVDMIGNDPGRISIVLQDKGTVSNGYTNPLFHRTIVLYVWPPESWIHFYLPLEDWYTYLIIHEFTHMCHLTYQDEFSKIITVLTGVPFYPQMNSQYTEGPTVFAESSFSLASGRLNNPFMSNALYYYSLPNFPSFAYKEIMPKDDYRGGLLYYNFTAGFYKYLVETYGLDKMRKFFELTTRLSSLKAILNFELSDPYKEVFGKNFSEIYTDWIMSLTKLRYRFDKLVYKQENASFMKIDYVGRPEAGGKLALMVESFGAVTSYLGTTFSDVVFVDPKSGKPTGSKPVSAIDLKFDGDTLYALVKSSQLGYVENQVWNLTKNSLLSRGNISAFAVRNGKIYYAVFDSRRVKTSIKEKVDSPQSIFEYEGYVRYMDLAEEFLALLTSDNKIILIDPEKGSEIERIDDPNMKGPYVKTWQNGVLFSRVEGDYIIPYYFDLKERKFYRLATETVLMDFTILGEDIYYVSYVPYGLTGGMGVYTTKVSLEPYEVLPSPVKSYRFDLSEKPFTKGDELPFRLAKFVTPVTWAPMYLPQSSEDEESALHTFFVIFTFANIESDVFLVLTPIVDILQPNIAEFSFLFSGYRQFVGFLTSKDWWALSASYLYPSNNYSLQLAVEFPNIQFGHHTKLYPLLTASFKSSEKYNFDTIFSLVGNFQLPAVSSKNVGFGLGLQSNVFGKPVSASVFLLTSADDYAKLFGVDSYFVSGNFSMPLSTDVSFAGIFDLNLKDASKVFYDTSLAFTLFKDKAELLGGNVLIKNSGVTVGLANFKMKEFDELINGLYSHFFVEMYIQGFKLYPSLGVIFPMKELEGANGLFYVGINTSPHALPITLLTGGF</sequence>
<evidence type="ECO:0008006" key="2">
    <source>
        <dbReference type="Google" id="ProtNLM"/>
    </source>
</evidence>
<protein>
    <recommendedName>
        <fullName evidence="2">Biopolymer transporter Tol</fullName>
    </recommendedName>
</protein>
<reference evidence="1" key="1">
    <citation type="journal article" date="2020" name="mSystems">
        <title>Genome- and Community-Level Interaction Insights into Carbon Utilization and Element Cycling Functions of Hydrothermarchaeota in Hydrothermal Sediment.</title>
        <authorList>
            <person name="Zhou Z."/>
            <person name="Liu Y."/>
            <person name="Xu W."/>
            <person name="Pan J."/>
            <person name="Luo Z.H."/>
            <person name="Li M."/>
        </authorList>
    </citation>
    <scope>NUCLEOTIDE SEQUENCE [LARGE SCALE GENOMIC DNA]</scope>
    <source>
        <strain evidence="1">SpSt-609</strain>
    </source>
</reference>
<accession>A0A7C4W301</accession>
<proteinExistence type="predicted"/>
<name>A0A7C4W301_9BACT</name>
<gene>
    <name evidence="1" type="ORF">ENT77_01635</name>
</gene>
<dbReference type="AlphaFoldDB" id="A0A7C4W301"/>